<dbReference type="AlphaFoldDB" id="A0A1H2JHZ3"/>
<dbReference type="NCBIfam" id="TIGR00262">
    <property type="entry name" value="trpA"/>
    <property type="match status" value="1"/>
</dbReference>
<comment type="subunit">
    <text evidence="2 8">Tetramer of two alpha and two beta chains.</text>
</comment>
<keyword evidence="3 8" id="KW-0028">Amino-acid biosynthesis</keyword>
<dbReference type="PROSITE" id="PS00167">
    <property type="entry name" value="TRP_SYNTHASE_ALPHA"/>
    <property type="match status" value="1"/>
</dbReference>
<evidence type="ECO:0000256" key="4">
    <source>
        <dbReference type="ARBA" id="ARBA00022822"/>
    </source>
</evidence>
<dbReference type="SUPFAM" id="SSF51366">
    <property type="entry name" value="Ribulose-phoshate binding barrel"/>
    <property type="match status" value="1"/>
</dbReference>
<evidence type="ECO:0000313" key="10">
    <source>
        <dbReference type="EMBL" id="SDU55761.1"/>
    </source>
</evidence>
<dbReference type="UniPathway" id="UPA00035">
    <property type="reaction ID" value="UER00044"/>
</dbReference>
<comment type="function">
    <text evidence="8">The alpha subunit is responsible for the aldol cleavage of indoleglycerol phosphate to indole and glyceraldehyde 3-phosphate.</text>
</comment>
<comment type="similarity">
    <text evidence="8 9">Belongs to the TrpA family.</text>
</comment>
<dbReference type="PANTHER" id="PTHR43406:SF1">
    <property type="entry name" value="TRYPTOPHAN SYNTHASE ALPHA CHAIN, CHLOROPLASTIC"/>
    <property type="match status" value="1"/>
</dbReference>
<evidence type="ECO:0000256" key="3">
    <source>
        <dbReference type="ARBA" id="ARBA00022605"/>
    </source>
</evidence>
<evidence type="ECO:0000256" key="9">
    <source>
        <dbReference type="RuleBase" id="RU003662"/>
    </source>
</evidence>
<comment type="catalytic activity">
    <reaction evidence="7 8">
        <text>(1S,2R)-1-C-(indol-3-yl)glycerol 3-phosphate + L-serine = D-glyceraldehyde 3-phosphate + L-tryptophan + H2O</text>
        <dbReference type="Rhea" id="RHEA:10532"/>
        <dbReference type="ChEBI" id="CHEBI:15377"/>
        <dbReference type="ChEBI" id="CHEBI:33384"/>
        <dbReference type="ChEBI" id="CHEBI:57912"/>
        <dbReference type="ChEBI" id="CHEBI:58866"/>
        <dbReference type="ChEBI" id="CHEBI:59776"/>
        <dbReference type="EC" id="4.2.1.20"/>
    </reaction>
</comment>
<evidence type="ECO:0000256" key="1">
    <source>
        <dbReference type="ARBA" id="ARBA00004733"/>
    </source>
</evidence>
<keyword evidence="11" id="KW-1185">Reference proteome</keyword>
<dbReference type="Gene3D" id="3.20.20.70">
    <property type="entry name" value="Aldolase class I"/>
    <property type="match status" value="1"/>
</dbReference>
<dbReference type="HAMAP" id="MF_00131">
    <property type="entry name" value="Trp_synth_alpha"/>
    <property type="match status" value="1"/>
</dbReference>
<evidence type="ECO:0000313" key="11">
    <source>
        <dbReference type="Proteomes" id="UP000199608"/>
    </source>
</evidence>
<dbReference type="CDD" id="cd04724">
    <property type="entry name" value="Tryptophan_synthase_alpha"/>
    <property type="match status" value="1"/>
</dbReference>
<keyword evidence="5 8" id="KW-0057">Aromatic amino acid biosynthesis</keyword>
<accession>A0A1H2JHZ3</accession>
<dbReference type="Pfam" id="PF00290">
    <property type="entry name" value="Trp_syntA"/>
    <property type="match status" value="1"/>
</dbReference>
<dbReference type="Proteomes" id="UP000199608">
    <property type="component" value="Unassembled WGS sequence"/>
</dbReference>
<dbReference type="GO" id="GO:0004834">
    <property type="term" value="F:tryptophan synthase activity"/>
    <property type="evidence" value="ECO:0007669"/>
    <property type="project" value="UniProtKB-UniRule"/>
</dbReference>
<proteinExistence type="inferred from homology"/>
<dbReference type="InterPro" id="IPR018204">
    <property type="entry name" value="Trp_synthase_alpha_AS"/>
</dbReference>
<dbReference type="InterPro" id="IPR002028">
    <property type="entry name" value="Trp_synthase_suA"/>
</dbReference>
<sequence>MIPNGKNLLLKRPKNTMLESYIKDRLKNRDILLMTHIVMGYPSFEDCFEIVRQMVDAGVDLMELQLPFSEPMADGPVILKANQAALEKGSTVQKCFEFARAVSKEFSIPFLFMSYANILFKYGMEKFSDKMVQINLKGAIVPDLPPEEGKEYICAMQKNNLDPIYIFSPETSDERLAYLASHASGFVYCLARKGVTGKDTAFSDDLAVYLSRCRKATDLPLAVGFGVKEKADVDYLKGKADIAVIGSQTIRIVEEKGAAAAGEFIRSLL</sequence>
<feature type="active site" description="Proton acceptor" evidence="8">
    <location>
        <position position="74"/>
    </location>
</feature>
<dbReference type="InterPro" id="IPR013785">
    <property type="entry name" value="Aldolase_TIM"/>
</dbReference>
<reference evidence="11" key="1">
    <citation type="submission" date="2016-10" db="EMBL/GenBank/DDBJ databases">
        <authorList>
            <person name="Varghese N."/>
            <person name="Submissions S."/>
        </authorList>
    </citation>
    <scope>NUCLEOTIDE SEQUENCE [LARGE SCALE GENOMIC DNA]</scope>
    <source>
        <strain evidence="11">DSM 3384</strain>
    </source>
</reference>
<evidence type="ECO:0000256" key="5">
    <source>
        <dbReference type="ARBA" id="ARBA00023141"/>
    </source>
</evidence>
<protein>
    <recommendedName>
        <fullName evidence="8">Tryptophan synthase alpha chain</fullName>
        <ecNumber evidence="8">4.2.1.20</ecNumber>
    </recommendedName>
</protein>
<dbReference type="InterPro" id="IPR011060">
    <property type="entry name" value="RibuloseP-bd_barrel"/>
</dbReference>
<keyword evidence="6 8" id="KW-0456">Lyase</keyword>
<dbReference type="EC" id="4.2.1.20" evidence="8"/>
<keyword evidence="4 8" id="KW-0822">Tryptophan biosynthesis</keyword>
<evidence type="ECO:0000256" key="7">
    <source>
        <dbReference type="ARBA" id="ARBA00049047"/>
    </source>
</evidence>
<dbReference type="PANTHER" id="PTHR43406">
    <property type="entry name" value="TRYPTOPHAN SYNTHASE, ALPHA CHAIN"/>
    <property type="match status" value="1"/>
</dbReference>
<dbReference type="EMBL" id="FNLL01000012">
    <property type="protein sequence ID" value="SDU55761.1"/>
    <property type="molecule type" value="Genomic_DNA"/>
</dbReference>
<evidence type="ECO:0000256" key="8">
    <source>
        <dbReference type="HAMAP-Rule" id="MF_00131"/>
    </source>
</evidence>
<feature type="active site" description="Proton acceptor" evidence="8">
    <location>
        <position position="63"/>
    </location>
</feature>
<organism evidence="10 11">
    <name type="scientific">Desulfobacula phenolica</name>
    <dbReference type="NCBI Taxonomy" id="90732"/>
    <lineage>
        <taxon>Bacteria</taxon>
        <taxon>Pseudomonadati</taxon>
        <taxon>Thermodesulfobacteriota</taxon>
        <taxon>Desulfobacteria</taxon>
        <taxon>Desulfobacterales</taxon>
        <taxon>Desulfobacteraceae</taxon>
        <taxon>Desulfobacula</taxon>
    </lineage>
</organism>
<evidence type="ECO:0000256" key="2">
    <source>
        <dbReference type="ARBA" id="ARBA00011270"/>
    </source>
</evidence>
<evidence type="ECO:0000256" key="6">
    <source>
        <dbReference type="ARBA" id="ARBA00023239"/>
    </source>
</evidence>
<comment type="pathway">
    <text evidence="1 8">Amino-acid biosynthesis; L-tryptophan biosynthesis; L-tryptophan from chorismate: step 5/5.</text>
</comment>
<name>A0A1H2JHZ3_9BACT</name>
<dbReference type="GO" id="GO:0005829">
    <property type="term" value="C:cytosol"/>
    <property type="evidence" value="ECO:0007669"/>
    <property type="project" value="TreeGrafter"/>
</dbReference>
<gene>
    <name evidence="8" type="primary">trpA</name>
    <name evidence="10" type="ORF">SAMN04487931_11290</name>
</gene>